<accession>A0A9P8UI95</accession>
<keyword evidence="2" id="KW-1133">Transmembrane helix</keyword>
<dbReference type="EMBL" id="JAGPXC010000005">
    <property type="protein sequence ID" value="KAH6652565.1"/>
    <property type="molecule type" value="Genomic_DNA"/>
</dbReference>
<comment type="caution">
    <text evidence="3">The sequence shown here is derived from an EMBL/GenBank/DDBJ whole genome shotgun (WGS) entry which is preliminary data.</text>
</comment>
<evidence type="ECO:0000313" key="3">
    <source>
        <dbReference type="EMBL" id="KAH6652565.1"/>
    </source>
</evidence>
<evidence type="ECO:0000256" key="2">
    <source>
        <dbReference type="SAM" id="Phobius"/>
    </source>
</evidence>
<feature type="region of interest" description="Disordered" evidence="1">
    <location>
        <begin position="1"/>
        <end position="51"/>
    </location>
</feature>
<evidence type="ECO:0000256" key="1">
    <source>
        <dbReference type="SAM" id="MobiDB-lite"/>
    </source>
</evidence>
<proteinExistence type="predicted"/>
<feature type="compositionally biased region" description="Polar residues" evidence="1">
    <location>
        <begin position="33"/>
        <end position="51"/>
    </location>
</feature>
<gene>
    <name evidence="3" type="ORF">BKA67DRAFT_536299</name>
</gene>
<organism evidence="3 4">
    <name type="scientific">Truncatella angustata</name>
    <dbReference type="NCBI Taxonomy" id="152316"/>
    <lineage>
        <taxon>Eukaryota</taxon>
        <taxon>Fungi</taxon>
        <taxon>Dikarya</taxon>
        <taxon>Ascomycota</taxon>
        <taxon>Pezizomycotina</taxon>
        <taxon>Sordariomycetes</taxon>
        <taxon>Xylariomycetidae</taxon>
        <taxon>Amphisphaeriales</taxon>
        <taxon>Sporocadaceae</taxon>
        <taxon>Truncatella</taxon>
    </lineage>
</organism>
<feature type="transmembrane region" description="Helical" evidence="2">
    <location>
        <begin position="181"/>
        <end position="199"/>
    </location>
</feature>
<dbReference type="GeneID" id="70129028"/>
<feature type="compositionally biased region" description="Low complexity" evidence="1">
    <location>
        <begin position="17"/>
        <end position="32"/>
    </location>
</feature>
<dbReference type="RefSeq" id="XP_045956842.1">
    <property type="nucleotide sequence ID" value="XM_046100136.1"/>
</dbReference>
<dbReference type="Proteomes" id="UP000758603">
    <property type="component" value="Unassembled WGS sequence"/>
</dbReference>
<feature type="transmembrane region" description="Helical" evidence="2">
    <location>
        <begin position="147"/>
        <end position="169"/>
    </location>
</feature>
<evidence type="ECO:0000313" key="4">
    <source>
        <dbReference type="Proteomes" id="UP000758603"/>
    </source>
</evidence>
<keyword evidence="4" id="KW-1185">Reference proteome</keyword>
<feature type="transmembrane region" description="Helical" evidence="2">
    <location>
        <begin position="84"/>
        <end position="103"/>
    </location>
</feature>
<protein>
    <submittedName>
        <fullName evidence="3">Uncharacterized protein</fullName>
    </submittedName>
</protein>
<reference evidence="3" key="1">
    <citation type="journal article" date="2021" name="Nat. Commun.">
        <title>Genetic determinants of endophytism in the Arabidopsis root mycobiome.</title>
        <authorList>
            <person name="Mesny F."/>
            <person name="Miyauchi S."/>
            <person name="Thiergart T."/>
            <person name="Pickel B."/>
            <person name="Atanasova L."/>
            <person name="Karlsson M."/>
            <person name="Huettel B."/>
            <person name="Barry K.W."/>
            <person name="Haridas S."/>
            <person name="Chen C."/>
            <person name="Bauer D."/>
            <person name="Andreopoulos W."/>
            <person name="Pangilinan J."/>
            <person name="LaButti K."/>
            <person name="Riley R."/>
            <person name="Lipzen A."/>
            <person name="Clum A."/>
            <person name="Drula E."/>
            <person name="Henrissat B."/>
            <person name="Kohler A."/>
            <person name="Grigoriev I.V."/>
            <person name="Martin F.M."/>
            <person name="Hacquard S."/>
        </authorList>
    </citation>
    <scope>NUCLEOTIDE SEQUENCE</scope>
    <source>
        <strain evidence="3">MPI-SDFR-AT-0073</strain>
    </source>
</reference>
<dbReference type="OrthoDB" id="4730690at2759"/>
<sequence length="281" mass="30546">MTEQPPVDIGPDGITEPAAASQPSSADPQLPQTQHSDTNKQSSTQSYRLSPQTEDGIKAAVTAAIPAQNLDPIRWMIYKSMLRGTSLTLCILIVVGELLVAILSWDRGVIDTATGIPSKAVLLGIWDTWRIVQLRRGRGPESFSKMLMVGEGLAMVTGLALCFGLAYAVSINPWYGLGARYGILMIGVIIVTCIHITLFSRFCSEKIRGTDLYGDGSIDLPNYSDQPQAQPAQIIVQYVHTCSKCGNHTEPKPGEALNEVLAARGEMQPQNFSPAEFRHIH</sequence>
<keyword evidence="2" id="KW-0812">Transmembrane</keyword>
<name>A0A9P8UI95_9PEZI</name>
<keyword evidence="2" id="KW-0472">Membrane</keyword>
<dbReference type="AlphaFoldDB" id="A0A9P8UI95"/>